<organism evidence="2 3">
    <name type="scientific">Rohdeia mirabilis</name>
    <dbReference type="NCBI Taxonomy" id="2528008"/>
    <lineage>
        <taxon>Bacteria</taxon>
        <taxon>Pseudomonadati</taxon>
        <taxon>Planctomycetota</taxon>
        <taxon>Planctomycetia</taxon>
        <taxon>Planctomycetia incertae sedis</taxon>
        <taxon>Rohdeia</taxon>
    </lineage>
</organism>
<dbReference type="AlphaFoldDB" id="A0A518D2H0"/>
<gene>
    <name evidence="2" type="ORF">Pla163_28040</name>
</gene>
<accession>A0A518D2H0</accession>
<evidence type="ECO:0000256" key="1">
    <source>
        <dbReference type="SAM" id="Phobius"/>
    </source>
</evidence>
<dbReference type="Proteomes" id="UP000319342">
    <property type="component" value="Chromosome"/>
</dbReference>
<keyword evidence="1" id="KW-1133">Transmembrane helix</keyword>
<name>A0A518D2H0_9BACT</name>
<evidence type="ECO:0000313" key="2">
    <source>
        <dbReference type="EMBL" id="QDU85671.1"/>
    </source>
</evidence>
<dbReference type="EMBL" id="CP036290">
    <property type="protein sequence ID" value="QDU85671.1"/>
    <property type="molecule type" value="Genomic_DNA"/>
</dbReference>
<dbReference type="RefSeq" id="WP_145189451.1">
    <property type="nucleotide sequence ID" value="NZ_CP036290.1"/>
</dbReference>
<feature type="transmembrane region" description="Helical" evidence="1">
    <location>
        <begin position="105"/>
        <end position="128"/>
    </location>
</feature>
<keyword evidence="1" id="KW-0812">Transmembrane</keyword>
<sequence>MTGWELPNKIGPWVCLVNGAVALVLVAVLVASMPELAADQNITEHPWLGTWMRATAVLALLMPGSTLMLWRSCPVVPLPKDAWPKGDATPLRQRVKRGAPRGAKLALLGLVVHGLGMLALLVVVLVAAGGL</sequence>
<protein>
    <submittedName>
        <fullName evidence="2">Uncharacterized protein</fullName>
    </submittedName>
</protein>
<keyword evidence="1" id="KW-0472">Membrane</keyword>
<feature type="transmembrane region" description="Helical" evidence="1">
    <location>
        <begin position="12"/>
        <end position="31"/>
    </location>
</feature>
<reference evidence="2 3" key="1">
    <citation type="submission" date="2019-02" db="EMBL/GenBank/DDBJ databases">
        <title>Deep-cultivation of Planctomycetes and their phenomic and genomic characterization uncovers novel biology.</title>
        <authorList>
            <person name="Wiegand S."/>
            <person name="Jogler M."/>
            <person name="Boedeker C."/>
            <person name="Pinto D."/>
            <person name="Vollmers J."/>
            <person name="Rivas-Marin E."/>
            <person name="Kohn T."/>
            <person name="Peeters S.H."/>
            <person name="Heuer A."/>
            <person name="Rast P."/>
            <person name="Oberbeckmann S."/>
            <person name="Bunk B."/>
            <person name="Jeske O."/>
            <person name="Meyerdierks A."/>
            <person name="Storesund J.E."/>
            <person name="Kallscheuer N."/>
            <person name="Luecker S."/>
            <person name="Lage O.M."/>
            <person name="Pohl T."/>
            <person name="Merkel B.J."/>
            <person name="Hornburger P."/>
            <person name="Mueller R.-W."/>
            <person name="Bruemmer F."/>
            <person name="Labrenz M."/>
            <person name="Spormann A.M."/>
            <person name="Op den Camp H."/>
            <person name="Overmann J."/>
            <person name="Amann R."/>
            <person name="Jetten M.S.M."/>
            <person name="Mascher T."/>
            <person name="Medema M.H."/>
            <person name="Devos D.P."/>
            <person name="Kaster A.-K."/>
            <person name="Ovreas L."/>
            <person name="Rohde M."/>
            <person name="Galperin M.Y."/>
            <person name="Jogler C."/>
        </authorList>
    </citation>
    <scope>NUCLEOTIDE SEQUENCE [LARGE SCALE GENOMIC DNA]</scope>
    <source>
        <strain evidence="2 3">Pla163</strain>
    </source>
</reference>
<proteinExistence type="predicted"/>
<evidence type="ECO:0000313" key="3">
    <source>
        <dbReference type="Proteomes" id="UP000319342"/>
    </source>
</evidence>
<keyword evidence="3" id="KW-1185">Reference proteome</keyword>